<proteinExistence type="predicted"/>
<name>X0SZI6_9ZZZZ</name>
<dbReference type="SUPFAM" id="SSF48452">
    <property type="entry name" value="TPR-like"/>
    <property type="match status" value="1"/>
</dbReference>
<dbReference type="InterPro" id="IPR011990">
    <property type="entry name" value="TPR-like_helical_dom_sf"/>
</dbReference>
<evidence type="ECO:0008006" key="2">
    <source>
        <dbReference type="Google" id="ProtNLM"/>
    </source>
</evidence>
<organism evidence="1">
    <name type="scientific">marine sediment metagenome</name>
    <dbReference type="NCBI Taxonomy" id="412755"/>
    <lineage>
        <taxon>unclassified sequences</taxon>
        <taxon>metagenomes</taxon>
        <taxon>ecological metagenomes</taxon>
    </lineage>
</organism>
<sequence>DTNTPGQPEEKEVKSKVAPTLPYEPVADQTLQALEKLSQHPDQIDNPLELAEVLFLSGYLKRAAVFYQEALNRHSADEAGPVQQAPALRESRNRAWILFQIGNCLRDEDRPTAAKMYRQLIVEYPDSLWTDLAKGQDQLISWYQKDQPQTLLKTKN</sequence>
<dbReference type="EMBL" id="BARS01017662">
    <property type="protein sequence ID" value="GAF86608.1"/>
    <property type="molecule type" value="Genomic_DNA"/>
</dbReference>
<dbReference type="Gene3D" id="1.25.40.10">
    <property type="entry name" value="Tetratricopeptide repeat domain"/>
    <property type="match status" value="1"/>
</dbReference>
<evidence type="ECO:0000313" key="1">
    <source>
        <dbReference type="EMBL" id="GAF86608.1"/>
    </source>
</evidence>
<comment type="caution">
    <text evidence="1">The sequence shown here is derived from an EMBL/GenBank/DDBJ whole genome shotgun (WGS) entry which is preliminary data.</text>
</comment>
<dbReference type="Pfam" id="PF13174">
    <property type="entry name" value="TPR_6"/>
    <property type="match status" value="1"/>
</dbReference>
<reference evidence="1" key="1">
    <citation type="journal article" date="2014" name="Front. Microbiol.">
        <title>High frequency of phylogenetically diverse reductive dehalogenase-homologous genes in deep subseafloor sedimentary metagenomes.</title>
        <authorList>
            <person name="Kawai M."/>
            <person name="Futagami T."/>
            <person name="Toyoda A."/>
            <person name="Takaki Y."/>
            <person name="Nishi S."/>
            <person name="Hori S."/>
            <person name="Arai W."/>
            <person name="Tsubouchi T."/>
            <person name="Morono Y."/>
            <person name="Uchiyama I."/>
            <person name="Ito T."/>
            <person name="Fujiyama A."/>
            <person name="Inagaki F."/>
            <person name="Takami H."/>
        </authorList>
    </citation>
    <scope>NUCLEOTIDE SEQUENCE</scope>
    <source>
        <strain evidence="1">Expedition CK06-06</strain>
    </source>
</reference>
<dbReference type="AlphaFoldDB" id="X0SZI6"/>
<gene>
    <name evidence="1" type="ORF">S01H1_28856</name>
</gene>
<dbReference type="InterPro" id="IPR019734">
    <property type="entry name" value="TPR_rpt"/>
</dbReference>
<feature type="non-terminal residue" evidence="1">
    <location>
        <position position="1"/>
    </location>
</feature>
<protein>
    <recommendedName>
        <fullName evidence="2">Outer membrane lipoprotein BamD-like domain-containing protein</fullName>
    </recommendedName>
</protein>
<accession>X0SZI6</accession>